<feature type="domain" description="FAD-dependent urate hydroxylase HpyO/Asp monooxygenase CreE-like FAD/NAD(P)-binding" evidence="1">
    <location>
        <begin position="29"/>
        <end position="181"/>
    </location>
</feature>
<name>A0A9P9WYH5_9PEZI</name>
<reference evidence="2" key="1">
    <citation type="submission" date="2021-03" db="EMBL/GenBank/DDBJ databases">
        <title>Revisited historic fungal species revealed as producer of novel bioactive compounds through whole genome sequencing and comparative genomics.</title>
        <authorList>
            <person name="Vignolle G.A."/>
            <person name="Hochenegger N."/>
            <person name="Mach R.L."/>
            <person name="Mach-Aigner A.R."/>
            <person name="Javad Rahimi M."/>
            <person name="Salim K.A."/>
            <person name="Chan C.M."/>
            <person name="Lim L.B.L."/>
            <person name="Cai F."/>
            <person name="Druzhinina I.S."/>
            <person name="U'Ren J.M."/>
            <person name="Derntl C."/>
        </authorList>
    </citation>
    <scope>NUCLEOTIDE SEQUENCE</scope>
    <source>
        <strain evidence="2">TUCIM 5799</strain>
    </source>
</reference>
<proteinExistence type="predicted"/>
<accession>A0A9P9WYH5</accession>
<dbReference type="PANTHER" id="PTHR38688:SF1">
    <property type="entry name" value="FAD_NAD(P)-BINDING DOMAIN-CONTAINING PROTEIN"/>
    <property type="match status" value="1"/>
</dbReference>
<sequence length="414" mass="44822">MGFNDVSRHRAVAGFATSHAPRQQVSAIVVGGGASGIAVLGNLLEKIEHGKISWIDTEFKGGRINRKYREVPSNTKVGLFLAYAQATQPFLDAIEQTPKPNAVTALEDLPQDSTCSLHYAGDMLQLLSDGLVKHGRVERFEGKVAEANHNEETSEWSVKIQNSSSGSTESRTAPIVVYCTGSSPTTVQLPTSSTASSPALLDLDTALKPTALAQEIVSDKEITVGVVGASHSAILVIMNLFKLAQKTHPRLRIRWFARSPSLKYAVYKDGWILYDNTGLKGEAARFAREQLDGENLASSEAGKVITRVDCSGGAQKEREAMTRELPNCDYVVQAVGFTRDELPAMSQDIVFNPETGGFSDAQTGKDLPGLFGAGIAFPEKVVDPVGNVEYAVGFFKFMKFLKKVIPNWVAKTDK</sequence>
<dbReference type="Gene3D" id="3.50.50.60">
    <property type="entry name" value="FAD/NAD(P)-binding domain"/>
    <property type="match status" value="1"/>
</dbReference>
<dbReference type="SUPFAM" id="SSF51905">
    <property type="entry name" value="FAD/NAD(P)-binding domain"/>
    <property type="match status" value="1"/>
</dbReference>
<evidence type="ECO:0000259" key="1">
    <source>
        <dbReference type="Pfam" id="PF13454"/>
    </source>
</evidence>
<dbReference type="PANTHER" id="PTHR38688">
    <property type="entry name" value="PYR_REDOX_2 DOMAIN-CONTAINING PROTEIN"/>
    <property type="match status" value="1"/>
</dbReference>
<dbReference type="Proteomes" id="UP000829685">
    <property type="component" value="Unassembled WGS sequence"/>
</dbReference>
<dbReference type="InterPro" id="IPR036188">
    <property type="entry name" value="FAD/NAD-bd_sf"/>
</dbReference>
<dbReference type="OrthoDB" id="432536at2759"/>
<evidence type="ECO:0000313" key="3">
    <source>
        <dbReference type="Proteomes" id="UP000829685"/>
    </source>
</evidence>
<dbReference type="AlphaFoldDB" id="A0A9P9WYH5"/>
<dbReference type="EMBL" id="JAFIMR010000001">
    <property type="protein sequence ID" value="KAI1881591.1"/>
    <property type="molecule type" value="Genomic_DNA"/>
</dbReference>
<dbReference type="InterPro" id="IPR038732">
    <property type="entry name" value="HpyO/CreE_NAD-binding"/>
</dbReference>
<protein>
    <recommendedName>
        <fullName evidence="1">FAD-dependent urate hydroxylase HpyO/Asp monooxygenase CreE-like FAD/NAD(P)-binding domain-containing protein</fullName>
    </recommendedName>
</protein>
<gene>
    <name evidence="2" type="ORF">JX265_000417</name>
</gene>
<dbReference type="Pfam" id="PF13454">
    <property type="entry name" value="NAD_binding_9"/>
    <property type="match status" value="1"/>
</dbReference>
<dbReference type="InterPro" id="IPR053275">
    <property type="entry name" value="Agnestin_monoxygenase"/>
</dbReference>
<keyword evidence="3" id="KW-1185">Reference proteome</keyword>
<comment type="caution">
    <text evidence="2">The sequence shown here is derived from an EMBL/GenBank/DDBJ whole genome shotgun (WGS) entry which is preliminary data.</text>
</comment>
<evidence type="ECO:0000313" key="2">
    <source>
        <dbReference type="EMBL" id="KAI1881591.1"/>
    </source>
</evidence>
<organism evidence="2 3">
    <name type="scientific">Neoarthrinium moseri</name>
    <dbReference type="NCBI Taxonomy" id="1658444"/>
    <lineage>
        <taxon>Eukaryota</taxon>
        <taxon>Fungi</taxon>
        <taxon>Dikarya</taxon>
        <taxon>Ascomycota</taxon>
        <taxon>Pezizomycotina</taxon>
        <taxon>Sordariomycetes</taxon>
        <taxon>Xylariomycetidae</taxon>
        <taxon>Amphisphaeriales</taxon>
        <taxon>Apiosporaceae</taxon>
        <taxon>Neoarthrinium</taxon>
    </lineage>
</organism>